<keyword evidence="5" id="KW-1185">Reference proteome</keyword>
<comment type="caution">
    <text evidence="4">The sequence shown here is derived from an EMBL/GenBank/DDBJ whole genome shotgun (WGS) entry which is preliminary data.</text>
</comment>
<organism evidence="4 5">
    <name type="scientific">Adiantum capillus-veneris</name>
    <name type="common">Maidenhair fern</name>
    <dbReference type="NCBI Taxonomy" id="13818"/>
    <lineage>
        <taxon>Eukaryota</taxon>
        <taxon>Viridiplantae</taxon>
        <taxon>Streptophyta</taxon>
        <taxon>Embryophyta</taxon>
        <taxon>Tracheophyta</taxon>
        <taxon>Polypodiopsida</taxon>
        <taxon>Polypodiidae</taxon>
        <taxon>Polypodiales</taxon>
        <taxon>Pteridineae</taxon>
        <taxon>Pteridaceae</taxon>
        <taxon>Vittarioideae</taxon>
        <taxon>Adiantum</taxon>
    </lineage>
</organism>
<evidence type="ECO:0000256" key="1">
    <source>
        <dbReference type="ARBA" id="ARBA00001968"/>
    </source>
</evidence>
<dbReference type="GO" id="GO:0046872">
    <property type="term" value="F:metal ion binding"/>
    <property type="evidence" value="ECO:0007669"/>
    <property type="project" value="UniProtKB-KW"/>
</dbReference>
<protein>
    <recommendedName>
        <fullName evidence="3">DDE Tnp4 domain-containing protein</fullName>
    </recommendedName>
</protein>
<dbReference type="AlphaFoldDB" id="A0A9D4U5A7"/>
<evidence type="ECO:0000259" key="3">
    <source>
        <dbReference type="Pfam" id="PF13359"/>
    </source>
</evidence>
<name>A0A9D4U5A7_ADICA</name>
<dbReference type="OrthoDB" id="1696744at2759"/>
<evidence type="ECO:0000313" key="5">
    <source>
        <dbReference type="Proteomes" id="UP000886520"/>
    </source>
</evidence>
<dbReference type="Pfam" id="PF13359">
    <property type="entry name" value="DDE_Tnp_4"/>
    <property type="match status" value="1"/>
</dbReference>
<gene>
    <name evidence="4" type="ORF">GOP47_0023768</name>
</gene>
<evidence type="ECO:0000256" key="2">
    <source>
        <dbReference type="ARBA" id="ARBA00022723"/>
    </source>
</evidence>
<dbReference type="InterPro" id="IPR027806">
    <property type="entry name" value="HARBI1_dom"/>
</dbReference>
<reference evidence="4" key="1">
    <citation type="submission" date="2021-01" db="EMBL/GenBank/DDBJ databases">
        <title>Adiantum capillus-veneris genome.</title>
        <authorList>
            <person name="Fang Y."/>
            <person name="Liao Q."/>
        </authorList>
    </citation>
    <scope>NUCLEOTIDE SEQUENCE</scope>
    <source>
        <strain evidence="4">H3</strain>
        <tissue evidence="4">Leaf</tissue>
    </source>
</reference>
<accession>A0A9D4U5A7</accession>
<proteinExistence type="predicted"/>
<feature type="domain" description="DDE Tnp4" evidence="3">
    <location>
        <begin position="4"/>
        <end position="60"/>
    </location>
</feature>
<dbReference type="EMBL" id="JABFUD020000023">
    <property type="protein sequence ID" value="KAI5061263.1"/>
    <property type="molecule type" value="Genomic_DNA"/>
</dbReference>
<evidence type="ECO:0000313" key="4">
    <source>
        <dbReference type="EMBL" id="KAI5061263.1"/>
    </source>
</evidence>
<sequence length="78" mass="9205">MYLPKNETNEAWYDRYGNYNMIIQGIVDANMKFLDMNIGWPGSCNDKRILRNSGFYRLCQGRERLVGQPFVHEDLSIQ</sequence>
<dbReference type="Proteomes" id="UP000886520">
    <property type="component" value="Chromosome 23"/>
</dbReference>
<keyword evidence="2" id="KW-0479">Metal-binding</keyword>
<comment type="cofactor">
    <cofactor evidence="1">
        <name>a divalent metal cation</name>
        <dbReference type="ChEBI" id="CHEBI:60240"/>
    </cofactor>
</comment>